<dbReference type="EMBL" id="WKKZ01000001">
    <property type="protein sequence ID" value="MSE04332.1"/>
    <property type="molecule type" value="Genomic_DNA"/>
</dbReference>
<gene>
    <name evidence="4" type="ORF">GKC33_02185</name>
    <name evidence="3" type="ORF">GKC34_00365</name>
    <name evidence="2" type="ORF">LSJ_4068</name>
</gene>
<evidence type="ECO:0000313" key="7">
    <source>
        <dbReference type="Proteomes" id="UP000467635"/>
    </source>
</evidence>
<name>A0A089QGP7_9LACO</name>
<dbReference type="Proteomes" id="UP000467635">
    <property type="component" value="Unassembled WGS sequence"/>
</dbReference>
<evidence type="ECO:0000313" key="6">
    <source>
        <dbReference type="Proteomes" id="UP000437575"/>
    </source>
</evidence>
<reference evidence="6 7" key="2">
    <citation type="submission" date="2019-11" db="EMBL/GenBank/DDBJ databases">
        <title>Draft Genome Sequence of Plant Growth-Promoting Rhizosphere-Associated Bacteria.</title>
        <authorList>
            <person name="Vasilyev I.Y."/>
            <person name="Radchenko V."/>
            <person name="Ilnitskaya E.V."/>
        </authorList>
    </citation>
    <scope>NUCLEOTIDE SEQUENCE [LARGE SCALE GENOMIC DNA]</scope>
    <source>
        <strain evidence="4 7">VRA_01-1sq_f</strain>
        <strain evidence="3 6">VRA_1sq_f</strain>
    </source>
</reference>
<feature type="transmembrane region" description="Helical" evidence="1">
    <location>
        <begin position="7"/>
        <end position="35"/>
    </location>
</feature>
<evidence type="ECO:0000313" key="2">
    <source>
        <dbReference type="EMBL" id="AIR11845.1"/>
    </source>
</evidence>
<feature type="transmembrane region" description="Helical" evidence="1">
    <location>
        <begin position="47"/>
        <end position="66"/>
    </location>
</feature>
<evidence type="ECO:0000313" key="4">
    <source>
        <dbReference type="EMBL" id="MSE07569.1"/>
    </source>
</evidence>
<organism evidence="2 5">
    <name type="scientific">Ligilactobacillus salivarius</name>
    <dbReference type="NCBI Taxonomy" id="1624"/>
    <lineage>
        <taxon>Bacteria</taxon>
        <taxon>Bacillati</taxon>
        <taxon>Bacillota</taxon>
        <taxon>Bacilli</taxon>
        <taxon>Lactobacillales</taxon>
        <taxon>Lactobacillaceae</taxon>
        <taxon>Ligilactobacillus</taxon>
    </lineage>
</organism>
<dbReference type="Proteomes" id="UP000437575">
    <property type="component" value="Unassembled WGS sequence"/>
</dbReference>
<protein>
    <submittedName>
        <fullName evidence="2">Uncharacterized protein</fullName>
    </submittedName>
</protein>
<reference evidence="2 5" key="1">
    <citation type="journal article" date="2014" name="BMC Genomics">
        <title>Unusual genome complexity in Lactobacillus salivarius JCM1046.</title>
        <authorList>
            <person name="Raftis E.J."/>
            <person name="Forde B.M."/>
            <person name="Claesson M.J."/>
            <person name="O'Toole P.W."/>
        </authorList>
    </citation>
    <scope>NUCLEOTIDE SEQUENCE [LARGE SCALE GENOMIC DNA]</scope>
    <source>
        <strain evidence="2 5">JCM1046</strain>
        <plasmid evidence="2 5">pLMP1046</plasmid>
    </source>
</reference>
<dbReference type="Proteomes" id="UP000029488">
    <property type="component" value="Plasmid pLMP1046"/>
</dbReference>
<proteinExistence type="predicted"/>
<keyword evidence="1" id="KW-0472">Membrane</keyword>
<keyword evidence="1" id="KW-1133">Transmembrane helix</keyword>
<sequence length="178" mass="20910">MRIINRIAYFLDDFVTFFIIYSGFIGTSLLIFHLAYNKVALEVNLTILYFVALSVCFISFSIYWIADGIVNADLKKSITRTEYQVTAYENKNLLLNYPEENYYLIKMENETKVVRKDLVFLNKQDKFADGEHKAGTTDIKYIEIKLDDSLPAYKREIFNQKTKYKNRLNVINYVSTEV</sequence>
<dbReference type="RefSeq" id="WP_044005981.1">
    <property type="nucleotide sequence ID" value="NZ_CP007649.1"/>
</dbReference>
<dbReference type="AlphaFoldDB" id="A0A089QGP7"/>
<accession>A0A089QGP7</accession>
<dbReference type="EMBL" id="CP007649">
    <property type="protein sequence ID" value="AIR11845.1"/>
    <property type="molecule type" value="Genomic_DNA"/>
</dbReference>
<dbReference type="KEGG" id="lsj:LSJ_4068"/>
<evidence type="ECO:0000313" key="5">
    <source>
        <dbReference type="Proteomes" id="UP000029488"/>
    </source>
</evidence>
<keyword evidence="2" id="KW-0614">Plasmid</keyword>
<keyword evidence="1" id="KW-0812">Transmembrane</keyword>
<dbReference type="EMBL" id="WKKX01000046">
    <property type="protein sequence ID" value="MSE07569.1"/>
    <property type="molecule type" value="Genomic_DNA"/>
</dbReference>
<evidence type="ECO:0000313" key="3">
    <source>
        <dbReference type="EMBL" id="MSE04332.1"/>
    </source>
</evidence>
<evidence type="ECO:0000256" key="1">
    <source>
        <dbReference type="SAM" id="Phobius"/>
    </source>
</evidence>
<geneLocation type="plasmid" evidence="2 5">
    <name>pLMP1046</name>
</geneLocation>